<organism evidence="4 5">
    <name type="scientific">Roseiarcus fermentans</name>
    <dbReference type="NCBI Taxonomy" id="1473586"/>
    <lineage>
        <taxon>Bacteria</taxon>
        <taxon>Pseudomonadati</taxon>
        <taxon>Pseudomonadota</taxon>
        <taxon>Alphaproteobacteria</taxon>
        <taxon>Hyphomicrobiales</taxon>
        <taxon>Roseiarcaceae</taxon>
        <taxon>Roseiarcus</taxon>
    </lineage>
</organism>
<feature type="domain" description="Ketoreductase" evidence="3">
    <location>
        <begin position="8"/>
        <end position="187"/>
    </location>
</feature>
<dbReference type="SMART" id="SM00822">
    <property type="entry name" value="PKS_KR"/>
    <property type="match status" value="1"/>
</dbReference>
<evidence type="ECO:0000259" key="3">
    <source>
        <dbReference type="SMART" id="SM00822"/>
    </source>
</evidence>
<sequence>MSDRLAGKRALVTGGTSGIGRATAKRFVEEGARVAVTGARASGLAAAKHDLGEAGLTIEADAGVVAAQTTIANAVREAFGGLDIVVINAGIGDFRPIGQWEEADFDRSFAVNLKGPFFLIQALLPLLANPASIVLNGSINAHIGMPNTSIYAATKAGLMSLAETLSGELLPRGVRANVVSPGPIATPFHEKIGMDEAAVKALVAQIPAGRRGVPVEVADAIVFLASEESAFCVGSEIVVDGGMSTL</sequence>
<keyword evidence="5" id="KW-1185">Reference proteome</keyword>
<dbReference type="RefSeq" id="WP_113889774.1">
    <property type="nucleotide sequence ID" value="NZ_QNRK01000013.1"/>
</dbReference>
<dbReference type="InterPro" id="IPR051122">
    <property type="entry name" value="SDR_DHRS6-like"/>
</dbReference>
<dbReference type="InterPro" id="IPR036291">
    <property type="entry name" value="NAD(P)-bd_dom_sf"/>
</dbReference>
<dbReference type="PROSITE" id="PS00061">
    <property type="entry name" value="ADH_SHORT"/>
    <property type="match status" value="1"/>
</dbReference>
<keyword evidence="2" id="KW-0560">Oxidoreductase</keyword>
<dbReference type="FunFam" id="3.40.50.720:FF:000084">
    <property type="entry name" value="Short-chain dehydrogenase reductase"/>
    <property type="match status" value="1"/>
</dbReference>
<name>A0A366FGU6_9HYPH</name>
<evidence type="ECO:0000313" key="4">
    <source>
        <dbReference type="EMBL" id="RBP12945.1"/>
    </source>
</evidence>
<dbReference type="PRINTS" id="PR00080">
    <property type="entry name" value="SDRFAMILY"/>
</dbReference>
<gene>
    <name evidence="4" type="ORF">DFR50_113137</name>
</gene>
<dbReference type="GO" id="GO:0016491">
    <property type="term" value="F:oxidoreductase activity"/>
    <property type="evidence" value="ECO:0007669"/>
    <property type="project" value="UniProtKB-KW"/>
</dbReference>
<dbReference type="PANTHER" id="PTHR43477">
    <property type="entry name" value="DIHYDROANTICAPSIN 7-DEHYDROGENASE"/>
    <property type="match status" value="1"/>
</dbReference>
<evidence type="ECO:0000256" key="1">
    <source>
        <dbReference type="ARBA" id="ARBA00006484"/>
    </source>
</evidence>
<dbReference type="PANTHER" id="PTHR43477:SF1">
    <property type="entry name" value="DIHYDROANTICAPSIN 7-DEHYDROGENASE"/>
    <property type="match status" value="1"/>
</dbReference>
<dbReference type="OrthoDB" id="9803333at2"/>
<evidence type="ECO:0000256" key="2">
    <source>
        <dbReference type="ARBA" id="ARBA00023002"/>
    </source>
</evidence>
<dbReference type="Pfam" id="PF13561">
    <property type="entry name" value="adh_short_C2"/>
    <property type="match status" value="1"/>
</dbReference>
<dbReference type="AlphaFoldDB" id="A0A366FGU6"/>
<dbReference type="Proteomes" id="UP000253529">
    <property type="component" value="Unassembled WGS sequence"/>
</dbReference>
<proteinExistence type="inferred from homology"/>
<comment type="similarity">
    <text evidence="1">Belongs to the short-chain dehydrogenases/reductases (SDR) family.</text>
</comment>
<dbReference type="Gene3D" id="3.40.50.720">
    <property type="entry name" value="NAD(P)-binding Rossmann-like Domain"/>
    <property type="match status" value="1"/>
</dbReference>
<dbReference type="InterPro" id="IPR057326">
    <property type="entry name" value="KR_dom"/>
</dbReference>
<dbReference type="EMBL" id="QNRK01000013">
    <property type="protein sequence ID" value="RBP12945.1"/>
    <property type="molecule type" value="Genomic_DNA"/>
</dbReference>
<dbReference type="SUPFAM" id="SSF51735">
    <property type="entry name" value="NAD(P)-binding Rossmann-fold domains"/>
    <property type="match status" value="1"/>
</dbReference>
<dbReference type="CDD" id="cd05233">
    <property type="entry name" value="SDR_c"/>
    <property type="match status" value="1"/>
</dbReference>
<evidence type="ECO:0000313" key="5">
    <source>
        <dbReference type="Proteomes" id="UP000253529"/>
    </source>
</evidence>
<dbReference type="InterPro" id="IPR002347">
    <property type="entry name" value="SDR_fam"/>
</dbReference>
<reference evidence="4 5" key="1">
    <citation type="submission" date="2018-06" db="EMBL/GenBank/DDBJ databases">
        <title>Genomic Encyclopedia of Type Strains, Phase IV (KMG-IV): sequencing the most valuable type-strain genomes for metagenomic binning, comparative biology and taxonomic classification.</title>
        <authorList>
            <person name="Goeker M."/>
        </authorList>
    </citation>
    <scope>NUCLEOTIDE SEQUENCE [LARGE SCALE GENOMIC DNA]</scope>
    <source>
        <strain evidence="4 5">DSM 24875</strain>
    </source>
</reference>
<protein>
    <submittedName>
        <fullName evidence="4">NAD(P)-dependent dehydrogenase (Short-subunit alcohol dehydrogenase family)</fullName>
    </submittedName>
</protein>
<dbReference type="InterPro" id="IPR020904">
    <property type="entry name" value="Sc_DH/Rdtase_CS"/>
</dbReference>
<dbReference type="NCBIfam" id="NF005075">
    <property type="entry name" value="PRK06500.1"/>
    <property type="match status" value="1"/>
</dbReference>
<dbReference type="PRINTS" id="PR00081">
    <property type="entry name" value="GDHRDH"/>
</dbReference>
<accession>A0A366FGU6</accession>
<comment type="caution">
    <text evidence="4">The sequence shown here is derived from an EMBL/GenBank/DDBJ whole genome shotgun (WGS) entry which is preliminary data.</text>
</comment>